<feature type="signal peptide" evidence="9">
    <location>
        <begin position="1"/>
        <end position="42"/>
    </location>
</feature>
<evidence type="ECO:0000256" key="6">
    <source>
        <dbReference type="ARBA" id="ARBA00022737"/>
    </source>
</evidence>
<gene>
    <name evidence="11" type="ORF">FCC1311_023112</name>
</gene>
<evidence type="ECO:0000256" key="9">
    <source>
        <dbReference type="SAM" id="SignalP"/>
    </source>
</evidence>
<comment type="caution">
    <text evidence="11">The sequence shown here is derived from an EMBL/GenBank/DDBJ whole genome shotgun (WGS) entry which is preliminary data.</text>
</comment>
<evidence type="ECO:0000256" key="1">
    <source>
        <dbReference type="ARBA" id="ARBA00004922"/>
    </source>
</evidence>
<evidence type="ECO:0000313" key="11">
    <source>
        <dbReference type="EMBL" id="GBG26091.1"/>
    </source>
</evidence>
<dbReference type="EMBL" id="BEYU01000019">
    <property type="protein sequence ID" value="GBG26091.1"/>
    <property type="molecule type" value="Genomic_DNA"/>
</dbReference>
<dbReference type="AlphaFoldDB" id="A0A2R5GD53"/>
<dbReference type="InParanoid" id="A0A2R5GD53"/>
<comment type="similarity">
    <text evidence="2">Belongs to the glycosyltransferase 41 family. O-GlcNAc transferase subfamily.</text>
</comment>
<evidence type="ECO:0000256" key="4">
    <source>
        <dbReference type="ARBA" id="ARBA00022676"/>
    </source>
</evidence>
<dbReference type="Pfam" id="PF13844">
    <property type="entry name" value="Glyco_transf_41"/>
    <property type="match status" value="2"/>
</dbReference>
<dbReference type="InterPro" id="IPR011990">
    <property type="entry name" value="TPR-like_helical_dom_sf"/>
</dbReference>
<evidence type="ECO:0000256" key="3">
    <source>
        <dbReference type="ARBA" id="ARBA00011970"/>
    </source>
</evidence>
<evidence type="ECO:0000313" key="12">
    <source>
        <dbReference type="Proteomes" id="UP000241890"/>
    </source>
</evidence>
<feature type="repeat" description="TPR" evidence="8">
    <location>
        <begin position="217"/>
        <end position="250"/>
    </location>
</feature>
<dbReference type="PANTHER" id="PTHR44998">
    <property type="match status" value="1"/>
</dbReference>
<dbReference type="Gene3D" id="3.40.50.11380">
    <property type="match status" value="1"/>
</dbReference>
<dbReference type="OrthoDB" id="421121at2759"/>
<dbReference type="Proteomes" id="UP000241890">
    <property type="component" value="Unassembled WGS sequence"/>
</dbReference>
<dbReference type="SUPFAM" id="SSF48452">
    <property type="entry name" value="TPR-like"/>
    <property type="match status" value="1"/>
</dbReference>
<name>A0A2R5GD53_9STRA</name>
<dbReference type="InterPro" id="IPR019734">
    <property type="entry name" value="TPR_rpt"/>
</dbReference>
<evidence type="ECO:0000256" key="2">
    <source>
        <dbReference type="ARBA" id="ARBA00005386"/>
    </source>
</evidence>
<accession>A0A2R5GD53</accession>
<proteinExistence type="inferred from homology"/>
<comment type="pathway">
    <text evidence="1">Protein modification; protein glycosylation.</text>
</comment>
<dbReference type="GO" id="GO:0097363">
    <property type="term" value="F:protein O-acetylglucosaminyltransferase activity"/>
    <property type="evidence" value="ECO:0007669"/>
    <property type="project" value="UniProtKB-EC"/>
</dbReference>
<feature type="chain" id="PRO_5015339864" description="protein O-GlcNAc transferase" evidence="9">
    <location>
        <begin position="43"/>
        <end position="808"/>
    </location>
</feature>
<protein>
    <recommendedName>
        <fullName evidence="3">protein O-GlcNAc transferase</fullName>
        <ecNumber evidence="3">2.4.1.255</ecNumber>
    </recommendedName>
</protein>
<dbReference type="GO" id="GO:0006493">
    <property type="term" value="P:protein O-linked glycosylation"/>
    <property type="evidence" value="ECO:0007669"/>
    <property type="project" value="TreeGrafter"/>
</dbReference>
<keyword evidence="12" id="KW-1185">Reference proteome</keyword>
<feature type="domain" description="O-GlcNAc transferase C-terminal" evidence="10">
    <location>
        <begin position="343"/>
        <end position="568"/>
    </location>
</feature>
<dbReference type="PANTHER" id="PTHR44998:SF1">
    <property type="entry name" value="UDP-N-ACETYLGLUCOSAMINE--PEPTIDE N-ACETYLGLUCOSAMINYLTRANSFERASE 110 KDA SUBUNIT"/>
    <property type="match status" value="1"/>
</dbReference>
<dbReference type="SMART" id="SM00028">
    <property type="entry name" value="TPR"/>
    <property type="match status" value="4"/>
</dbReference>
<feature type="domain" description="O-GlcNAc transferase C-terminal" evidence="10">
    <location>
        <begin position="599"/>
        <end position="781"/>
    </location>
</feature>
<keyword evidence="5 11" id="KW-0808">Transferase</keyword>
<organism evidence="11 12">
    <name type="scientific">Hondaea fermentalgiana</name>
    <dbReference type="NCBI Taxonomy" id="2315210"/>
    <lineage>
        <taxon>Eukaryota</taxon>
        <taxon>Sar</taxon>
        <taxon>Stramenopiles</taxon>
        <taxon>Bigyra</taxon>
        <taxon>Labyrinthulomycetes</taxon>
        <taxon>Thraustochytrida</taxon>
        <taxon>Thraustochytriidae</taxon>
        <taxon>Hondaea</taxon>
    </lineage>
</organism>
<dbReference type="Gene3D" id="1.25.40.10">
    <property type="entry name" value="Tetratricopeptide repeat domain"/>
    <property type="match status" value="1"/>
</dbReference>
<keyword evidence="6" id="KW-0677">Repeat</keyword>
<keyword evidence="4 11" id="KW-0328">Glycosyltransferase</keyword>
<evidence type="ECO:0000256" key="7">
    <source>
        <dbReference type="ARBA" id="ARBA00022803"/>
    </source>
</evidence>
<keyword evidence="9" id="KW-0732">Signal</keyword>
<dbReference type="Pfam" id="PF13181">
    <property type="entry name" value="TPR_8"/>
    <property type="match status" value="2"/>
</dbReference>
<keyword evidence="7 8" id="KW-0802">TPR repeat</keyword>
<reference evidence="11 12" key="1">
    <citation type="submission" date="2017-12" db="EMBL/GenBank/DDBJ databases">
        <title>Sequencing, de novo assembly and annotation of complete genome of a new Thraustochytrid species, strain FCC1311.</title>
        <authorList>
            <person name="Sedici K."/>
            <person name="Godart F."/>
            <person name="Aiese Cigliano R."/>
            <person name="Sanseverino W."/>
            <person name="Barakat M."/>
            <person name="Ortet P."/>
            <person name="Marechal E."/>
            <person name="Cagnac O."/>
            <person name="Amato A."/>
        </authorList>
    </citation>
    <scope>NUCLEOTIDE SEQUENCE [LARGE SCALE GENOMIC DNA]</scope>
</reference>
<feature type="repeat" description="TPR" evidence="8">
    <location>
        <begin position="289"/>
        <end position="322"/>
    </location>
</feature>
<dbReference type="PROSITE" id="PS50005">
    <property type="entry name" value="TPR"/>
    <property type="match status" value="2"/>
</dbReference>
<sequence>MLQGQRGLRGGRHLCLSRANVVQRLALTLALCLALTVAPALAIDATSHESTGTTAAGEALFARMKACRTAAERADEVLRIANLCQEKTEGTGHCPLVVELAMAAADIHYAGDLEEARAPYERVLQMLPKSTQVHAVVLNNLGRLVSDLGDQDTAMERFESCRQMYEFEEGVSWLRELHAHLWNNIGLAHHRRGREHDDLAKVAFERSLTLDPLLEDGEAWFNLGVVSKNLGLHDIAFRAYERSLEVNPTNVAPLINLAALFHEHQSLDVAAMRYQQVISVSPPGSDIRRMALINLGTVYTELGDATRAVTTYLRALEEANEDVRDEIDLSVRCSVAVTQRIGCNWSDFDRDTAWLEQNVDRRELQHGEDPSCLPFDTLLREYSWEFRRRVAEVHAAQFGPPGNRPELAKTGERVRVGYFSYDFNDHPTAHLCEDLFDLHALHRRVDSFTLNFGKDDGSDFRKRIEHAGAGFRDLSLLSHSESVRVIRDELRIEILMDMQGFTRGGRPEIVVARPAPIIVNYLVFAGTSGAAFVDYFIGDRIASPLAELAPHFSEKLVLMPHSYQVNTYTKTLGPEGVPGILGQTEWGDYCERFDELDGSNFVFANFNKNDKHEPLSFETWMQVLRRTPGSVLWLLEPPRRLAPGQTRENLIQQARARGVDASRLRFARRAPKAEHVARHGCADIFLDTLVYGAHSTATDALRGGLPVLTVAGSAFASRVAASLLSAHGVADMLVAHSVKDFIDTAVDLYQRPDLVKALKQQVLAKSETSSPLFDVDTYTVHLERAFRAMVDLRLMNRVNHILVRAGGT</sequence>
<dbReference type="EC" id="2.4.1.255" evidence="3"/>
<dbReference type="Gene3D" id="3.40.50.2000">
    <property type="entry name" value="Glycogen Phosphorylase B"/>
    <property type="match status" value="1"/>
</dbReference>
<evidence type="ECO:0000256" key="5">
    <source>
        <dbReference type="ARBA" id="ARBA00022679"/>
    </source>
</evidence>
<evidence type="ECO:0000256" key="8">
    <source>
        <dbReference type="PROSITE-ProRule" id="PRU00339"/>
    </source>
</evidence>
<dbReference type="InterPro" id="IPR029489">
    <property type="entry name" value="OGT/SEC/SPY_C"/>
</dbReference>
<evidence type="ECO:0000259" key="10">
    <source>
        <dbReference type="Pfam" id="PF13844"/>
    </source>
</evidence>